<dbReference type="Pfam" id="PF00550">
    <property type="entry name" value="PP-binding"/>
    <property type="match status" value="1"/>
</dbReference>
<evidence type="ECO:0000256" key="1">
    <source>
        <dbReference type="ARBA" id="ARBA00022450"/>
    </source>
</evidence>
<organism evidence="4 5">
    <name type="scientific">Dyella mobilis</name>
    <dbReference type="NCBI Taxonomy" id="1849582"/>
    <lineage>
        <taxon>Bacteria</taxon>
        <taxon>Pseudomonadati</taxon>
        <taxon>Pseudomonadota</taxon>
        <taxon>Gammaproteobacteria</taxon>
        <taxon>Lysobacterales</taxon>
        <taxon>Rhodanobacteraceae</taxon>
        <taxon>Dyella</taxon>
    </lineage>
</organism>
<feature type="non-terminal residue" evidence="4">
    <location>
        <position position="1"/>
    </location>
</feature>
<dbReference type="SUPFAM" id="SSF47336">
    <property type="entry name" value="ACP-like"/>
    <property type="match status" value="1"/>
</dbReference>
<protein>
    <submittedName>
        <fullName evidence="4">Non-ribosomal peptide synthetase</fullName>
    </submittedName>
</protein>
<dbReference type="EMBL" id="JADIKF010000010">
    <property type="protein sequence ID" value="MBM7127899.1"/>
    <property type="molecule type" value="Genomic_DNA"/>
</dbReference>
<dbReference type="SMART" id="SM00823">
    <property type="entry name" value="PKS_PP"/>
    <property type="match status" value="1"/>
</dbReference>
<gene>
    <name evidence="4" type="ORF">ISS99_00050</name>
</gene>
<dbReference type="InterPro" id="IPR009081">
    <property type="entry name" value="PP-bd_ACP"/>
</dbReference>
<dbReference type="PANTHER" id="PTHR45527:SF1">
    <property type="entry name" value="FATTY ACID SYNTHASE"/>
    <property type="match status" value="1"/>
</dbReference>
<dbReference type="PANTHER" id="PTHR45527">
    <property type="entry name" value="NONRIBOSOMAL PEPTIDE SYNTHETASE"/>
    <property type="match status" value="1"/>
</dbReference>
<reference evidence="4" key="1">
    <citation type="submission" date="2020-10" db="EMBL/GenBank/DDBJ databases">
        <title>Phylogeny of dyella-like bacteria.</title>
        <authorList>
            <person name="Fu J."/>
        </authorList>
    </citation>
    <scope>NUCLEOTIDE SEQUENCE</scope>
    <source>
        <strain evidence="4">DHON07</strain>
    </source>
</reference>
<dbReference type="InterPro" id="IPR036736">
    <property type="entry name" value="ACP-like_sf"/>
</dbReference>
<proteinExistence type="predicted"/>
<dbReference type="Gene3D" id="3.30.300.30">
    <property type="match status" value="1"/>
</dbReference>
<evidence type="ECO:0000259" key="3">
    <source>
        <dbReference type="PROSITE" id="PS50075"/>
    </source>
</evidence>
<comment type="caution">
    <text evidence="4">The sequence shown here is derived from an EMBL/GenBank/DDBJ whole genome shotgun (WGS) entry which is preliminary data.</text>
</comment>
<sequence>EIEARLAEHDAIRDAVVIAREDVPGDKRLVAYVTTEGETADLAAALRAHLSARLPDYMVPSAFVQLDALPLTPNGKLDRKALPAPDGEAYARHAYEAPQGDIEQTLATIWEELLGVARVSRHDNFFELGGHSLLAVRLMARLRRQGLGIEVRSLFTSPILRDLATTLGSHHDIEVPPNRITAHTTIIAPDTLPLIDLTQADIDRIVAHVPGGIANIQDIYALSPLQ</sequence>
<keyword evidence="5" id="KW-1185">Reference proteome</keyword>
<dbReference type="SUPFAM" id="SSF56801">
    <property type="entry name" value="Acetyl-CoA synthetase-like"/>
    <property type="match status" value="1"/>
</dbReference>
<evidence type="ECO:0000313" key="5">
    <source>
        <dbReference type="Proteomes" id="UP001430193"/>
    </source>
</evidence>
<dbReference type="InterPro" id="IPR020806">
    <property type="entry name" value="PKS_PP-bd"/>
</dbReference>
<dbReference type="RefSeq" id="WP_239537498.1">
    <property type="nucleotide sequence ID" value="NZ_JADIKF010000010.1"/>
</dbReference>
<feature type="non-terminal residue" evidence="4">
    <location>
        <position position="226"/>
    </location>
</feature>
<keyword evidence="1" id="KW-0596">Phosphopantetheine</keyword>
<dbReference type="Pfam" id="PF13193">
    <property type="entry name" value="AMP-binding_C"/>
    <property type="match status" value="1"/>
</dbReference>
<evidence type="ECO:0000313" key="4">
    <source>
        <dbReference type="EMBL" id="MBM7127899.1"/>
    </source>
</evidence>
<dbReference type="PROSITE" id="PS50075">
    <property type="entry name" value="CARRIER"/>
    <property type="match status" value="1"/>
</dbReference>
<accession>A0ABS2K9R7</accession>
<keyword evidence="2" id="KW-0597">Phosphoprotein</keyword>
<dbReference type="InterPro" id="IPR045851">
    <property type="entry name" value="AMP-bd_C_sf"/>
</dbReference>
<dbReference type="Gene3D" id="1.10.1200.10">
    <property type="entry name" value="ACP-like"/>
    <property type="match status" value="1"/>
</dbReference>
<name>A0ABS2K9R7_9GAMM</name>
<evidence type="ECO:0000256" key="2">
    <source>
        <dbReference type="ARBA" id="ARBA00022553"/>
    </source>
</evidence>
<dbReference type="InterPro" id="IPR025110">
    <property type="entry name" value="AMP-bd_C"/>
</dbReference>
<feature type="domain" description="Carrier" evidence="3">
    <location>
        <begin position="97"/>
        <end position="171"/>
    </location>
</feature>
<dbReference type="Proteomes" id="UP001430193">
    <property type="component" value="Unassembled WGS sequence"/>
</dbReference>